<protein>
    <submittedName>
        <fullName evidence="2">Ribosomal protein S18 acetylase RimI</fullName>
    </submittedName>
</protein>
<accession>A0A1I3YLK0</accession>
<dbReference type="PANTHER" id="PTHR13355:SF23">
    <property type="entry name" value="FAMILY N-ACETYLTRANSFERASE, PUTATIVE (AFU_ORTHOLOGUE AFUA_3G00870)-RELATED"/>
    <property type="match status" value="1"/>
</dbReference>
<dbReference type="RefSeq" id="WP_244621666.1">
    <property type="nucleotide sequence ID" value="NZ_BSPE01000056.1"/>
</dbReference>
<dbReference type="Gene3D" id="3.40.630.30">
    <property type="match status" value="1"/>
</dbReference>
<keyword evidence="2" id="KW-0687">Ribonucleoprotein</keyword>
<gene>
    <name evidence="2" type="ORF">SAMN04488498_10526</name>
</gene>
<evidence type="ECO:0000313" key="2">
    <source>
        <dbReference type="EMBL" id="SFK32748.1"/>
    </source>
</evidence>
<organism evidence="2 3">
    <name type="scientific">Neomesorhizobium albiziae</name>
    <dbReference type="NCBI Taxonomy" id="335020"/>
    <lineage>
        <taxon>Bacteria</taxon>
        <taxon>Pseudomonadati</taxon>
        <taxon>Pseudomonadota</taxon>
        <taxon>Alphaproteobacteria</taxon>
        <taxon>Hyphomicrobiales</taxon>
        <taxon>Phyllobacteriaceae</taxon>
        <taxon>Neomesorhizobium</taxon>
    </lineage>
</organism>
<keyword evidence="2" id="KW-0689">Ribosomal protein</keyword>
<proteinExistence type="predicted"/>
<dbReference type="InterPro" id="IPR016181">
    <property type="entry name" value="Acyl_CoA_acyltransferase"/>
</dbReference>
<dbReference type="Pfam" id="PF00583">
    <property type="entry name" value="Acetyltransf_1"/>
    <property type="match status" value="1"/>
</dbReference>
<sequence>MMEIREITGDEDDILVQHYLAIWESYRTPKEHLLADADARVRQFIREAREQRRLGAFFALIDGKRVGSAACGLYVSPYPVVRKPEIQLDGYIWHVFVDAEHRGKGIATELVKAAVGHLQSLGCTKVILHASDAGEGVYRRIGFELAKEMRLPLADAPQA</sequence>
<dbReference type="SUPFAM" id="SSF55729">
    <property type="entry name" value="Acyl-CoA N-acyltransferases (Nat)"/>
    <property type="match status" value="1"/>
</dbReference>
<dbReference type="EMBL" id="FOSL01000005">
    <property type="protein sequence ID" value="SFK32748.1"/>
    <property type="molecule type" value="Genomic_DNA"/>
</dbReference>
<dbReference type="InterPro" id="IPR039143">
    <property type="entry name" value="GNPNAT1-like"/>
</dbReference>
<name>A0A1I3YLK0_9HYPH</name>
<evidence type="ECO:0000259" key="1">
    <source>
        <dbReference type="PROSITE" id="PS51186"/>
    </source>
</evidence>
<dbReference type="GO" id="GO:0008080">
    <property type="term" value="F:N-acetyltransferase activity"/>
    <property type="evidence" value="ECO:0007669"/>
    <property type="project" value="TreeGrafter"/>
</dbReference>
<keyword evidence="3" id="KW-1185">Reference proteome</keyword>
<dbReference type="CDD" id="cd04301">
    <property type="entry name" value="NAT_SF"/>
    <property type="match status" value="1"/>
</dbReference>
<reference evidence="2 3" key="1">
    <citation type="submission" date="2016-10" db="EMBL/GenBank/DDBJ databases">
        <authorList>
            <person name="Varghese N."/>
            <person name="Submissions S."/>
        </authorList>
    </citation>
    <scope>NUCLEOTIDE SEQUENCE [LARGE SCALE GENOMIC DNA]</scope>
    <source>
        <strain evidence="2 3">DSM 21822</strain>
    </source>
</reference>
<dbReference type="AlphaFoldDB" id="A0A1I3YLK0"/>
<dbReference type="InterPro" id="IPR000182">
    <property type="entry name" value="GNAT_dom"/>
</dbReference>
<dbReference type="PROSITE" id="PS51186">
    <property type="entry name" value="GNAT"/>
    <property type="match status" value="1"/>
</dbReference>
<dbReference type="GO" id="GO:0005840">
    <property type="term" value="C:ribosome"/>
    <property type="evidence" value="ECO:0007669"/>
    <property type="project" value="UniProtKB-KW"/>
</dbReference>
<evidence type="ECO:0000313" key="3">
    <source>
        <dbReference type="Proteomes" id="UP000323300"/>
    </source>
</evidence>
<dbReference type="PANTHER" id="PTHR13355">
    <property type="entry name" value="GLUCOSAMINE 6-PHOSPHATE N-ACETYLTRANSFERASE"/>
    <property type="match status" value="1"/>
</dbReference>
<dbReference type="Proteomes" id="UP000323300">
    <property type="component" value="Unassembled WGS sequence"/>
</dbReference>
<feature type="domain" description="N-acetyltransferase" evidence="1">
    <location>
        <begin position="2"/>
        <end position="159"/>
    </location>
</feature>